<accession>A0ABX8CN17</accession>
<keyword evidence="4" id="KW-1185">Reference proteome</keyword>
<evidence type="ECO:0000313" key="3">
    <source>
        <dbReference type="EMBL" id="QVI19905.1"/>
    </source>
</evidence>
<evidence type="ECO:0000256" key="2">
    <source>
        <dbReference type="SAM" id="Phobius"/>
    </source>
</evidence>
<keyword evidence="2" id="KW-0472">Membrane</keyword>
<feature type="compositionally biased region" description="Basic and acidic residues" evidence="1">
    <location>
        <begin position="89"/>
        <end position="102"/>
    </location>
</feature>
<name>A0ABX8CN17_9NOCA</name>
<keyword evidence="2" id="KW-1133">Transmembrane helix</keyword>
<evidence type="ECO:0000313" key="4">
    <source>
        <dbReference type="Proteomes" id="UP000683310"/>
    </source>
</evidence>
<keyword evidence="2" id="KW-0812">Transmembrane</keyword>
<sequence>MRREATRTGDRTFCFLSAAMAVSFAHFLPVILWARRIPQLGLLMIPKTLAYLAMAFRVYRGFFSGATESAEAGPRERPGNDSLEGGSEPQHDHLAKVAADDL</sequence>
<dbReference type="RefSeq" id="WP_213555935.1">
    <property type="nucleotide sequence ID" value="NZ_JBHZDI010000091.1"/>
</dbReference>
<reference evidence="3 4" key="1">
    <citation type="submission" date="2021-04" db="EMBL/GenBank/DDBJ databases">
        <title>Nocardia tengchongensis.</title>
        <authorList>
            <person name="Zhuang k."/>
            <person name="Ran Y."/>
            <person name="Li W."/>
        </authorList>
    </citation>
    <scope>NUCLEOTIDE SEQUENCE [LARGE SCALE GENOMIC DNA]</scope>
    <source>
        <strain evidence="3 4">CFH S0057</strain>
    </source>
</reference>
<evidence type="ECO:0000256" key="1">
    <source>
        <dbReference type="SAM" id="MobiDB-lite"/>
    </source>
</evidence>
<dbReference type="Proteomes" id="UP000683310">
    <property type="component" value="Chromosome"/>
</dbReference>
<feature type="region of interest" description="Disordered" evidence="1">
    <location>
        <begin position="68"/>
        <end position="102"/>
    </location>
</feature>
<dbReference type="EMBL" id="CP074371">
    <property type="protein sequence ID" value="QVI19905.1"/>
    <property type="molecule type" value="Genomic_DNA"/>
</dbReference>
<organism evidence="3 4">
    <name type="scientific">Nocardia tengchongensis</name>
    <dbReference type="NCBI Taxonomy" id="2055889"/>
    <lineage>
        <taxon>Bacteria</taxon>
        <taxon>Bacillati</taxon>
        <taxon>Actinomycetota</taxon>
        <taxon>Actinomycetes</taxon>
        <taxon>Mycobacteriales</taxon>
        <taxon>Nocardiaceae</taxon>
        <taxon>Nocardia</taxon>
    </lineage>
</organism>
<protein>
    <submittedName>
        <fullName evidence="3">Uncharacterized protein</fullName>
    </submittedName>
</protein>
<gene>
    <name evidence="3" type="ORF">KHQ06_26900</name>
</gene>
<feature type="transmembrane region" description="Helical" evidence="2">
    <location>
        <begin position="12"/>
        <end position="34"/>
    </location>
</feature>
<proteinExistence type="predicted"/>